<evidence type="ECO:0000256" key="3">
    <source>
        <dbReference type="ARBA" id="ARBA00022679"/>
    </source>
</evidence>
<proteinExistence type="inferred from homology"/>
<evidence type="ECO:0000256" key="4">
    <source>
        <dbReference type="ARBA" id="ARBA00023052"/>
    </source>
</evidence>
<gene>
    <name evidence="6" type="ORF">COT97_05895</name>
</gene>
<reference evidence="7" key="1">
    <citation type="submission" date="2017-09" db="EMBL/GenBank/DDBJ databases">
        <title>Depth-based differentiation of microbial function through sediment-hosted aquifers and enrichment of novel symbionts in the deep terrestrial subsurface.</title>
        <authorList>
            <person name="Probst A.J."/>
            <person name="Ladd B."/>
            <person name="Jarett J.K."/>
            <person name="Geller-Mcgrath D.E."/>
            <person name="Sieber C.M.K."/>
            <person name="Emerson J.B."/>
            <person name="Anantharaman K."/>
            <person name="Thomas B.C."/>
            <person name="Malmstrom R."/>
            <person name="Stieglmeier M."/>
            <person name="Klingl A."/>
            <person name="Woyke T."/>
            <person name="Ryan C.M."/>
            <person name="Banfield J.F."/>
        </authorList>
    </citation>
    <scope>NUCLEOTIDE SEQUENCE [LARGE SCALE GENOMIC DNA]</scope>
</reference>
<dbReference type="InterPro" id="IPR020826">
    <property type="entry name" value="Transketolase_BS"/>
</dbReference>
<sequence length="329" mass="35837">MNEGTMLVRNVYNEKTIKKIPTRNGYGDALVELGKRNKDIVVLTGDLTDSTRVNLFAEKFPDRFFEIGVAEQNMMGVAAGMALIGKVPFVSSYAVFNPGRNWDQLRVSVCYSQANVKIIGAHAGLSVGPDGATHQALEDIAITRCLPNLIVIVPCDVHETQKAIIAAAKITGPVYIRIAREATPVFTPENSPFKIGKADVLRKGHHITLVGCGPLLYEALQAANSLSKEGIEVEVINCHTIKPIDKKTLIDSAKKTEAVITIEEHQVHGGLGSAVAEVLSEHYPVPIKMIGVEDSFGESGDPEELLIKYGLHRSKIMETARKMLKSLMK</sequence>
<dbReference type="Pfam" id="PF02780">
    <property type="entry name" value="Transketolase_C"/>
    <property type="match status" value="1"/>
</dbReference>
<evidence type="ECO:0000256" key="2">
    <source>
        <dbReference type="ARBA" id="ARBA00007131"/>
    </source>
</evidence>
<dbReference type="PROSITE" id="PS00802">
    <property type="entry name" value="TRANSKETOLASE_2"/>
    <property type="match status" value="1"/>
</dbReference>
<evidence type="ECO:0000313" key="7">
    <source>
        <dbReference type="Proteomes" id="UP000229901"/>
    </source>
</evidence>
<evidence type="ECO:0000259" key="5">
    <source>
        <dbReference type="SMART" id="SM00861"/>
    </source>
</evidence>
<comment type="caution">
    <text evidence="6">The sequence shown here is derived from an EMBL/GenBank/DDBJ whole genome shotgun (WGS) entry which is preliminary data.</text>
</comment>
<dbReference type="FunFam" id="3.40.50.970:FF:000129">
    <property type="entry name" value="Transketolase"/>
    <property type="match status" value="1"/>
</dbReference>
<evidence type="ECO:0000313" key="6">
    <source>
        <dbReference type="EMBL" id="PIR93591.1"/>
    </source>
</evidence>
<dbReference type="SUPFAM" id="SSF52922">
    <property type="entry name" value="TK C-terminal domain-like"/>
    <property type="match status" value="1"/>
</dbReference>
<keyword evidence="3" id="KW-0808">Transferase</keyword>
<dbReference type="InterPro" id="IPR009014">
    <property type="entry name" value="Transketo_C/PFOR_II"/>
</dbReference>
<dbReference type="GO" id="GO:0016740">
    <property type="term" value="F:transferase activity"/>
    <property type="evidence" value="ECO:0007669"/>
    <property type="project" value="UniProtKB-KW"/>
</dbReference>
<name>A0A2H0V3C1_9BACT</name>
<comment type="similarity">
    <text evidence="2">Belongs to the transketolase family.</text>
</comment>
<evidence type="ECO:0000256" key="1">
    <source>
        <dbReference type="ARBA" id="ARBA00001964"/>
    </source>
</evidence>
<dbReference type="PANTHER" id="PTHR43825">
    <property type="entry name" value="PYRUVATE DEHYDROGENASE E1 COMPONENT"/>
    <property type="match status" value="1"/>
</dbReference>
<dbReference type="InterPro" id="IPR033248">
    <property type="entry name" value="Transketolase_C"/>
</dbReference>
<dbReference type="InterPro" id="IPR029061">
    <property type="entry name" value="THDP-binding"/>
</dbReference>
<dbReference type="InterPro" id="IPR051157">
    <property type="entry name" value="PDH/Transketolase"/>
</dbReference>
<dbReference type="Gene3D" id="3.40.50.970">
    <property type="match status" value="1"/>
</dbReference>
<protein>
    <submittedName>
        <fullName evidence="6">Transketolase</fullName>
    </submittedName>
</protein>
<comment type="cofactor">
    <cofactor evidence="1">
        <name>thiamine diphosphate</name>
        <dbReference type="ChEBI" id="CHEBI:58937"/>
    </cofactor>
</comment>
<feature type="domain" description="Transketolase-like pyrimidine-binding" evidence="5">
    <location>
        <begin position="20"/>
        <end position="185"/>
    </location>
</feature>
<dbReference type="AlphaFoldDB" id="A0A2H0V3C1"/>
<dbReference type="SMART" id="SM00861">
    <property type="entry name" value="Transket_pyr"/>
    <property type="match status" value="1"/>
</dbReference>
<accession>A0A2H0V3C1</accession>
<dbReference type="PANTHER" id="PTHR43825:SF1">
    <property type="entry name" value="TRANSKETOLASE-LIKE PYRIMIDINE-BINDING DOMAIN-CONTAINING PROTEIN"/>
    <property type="match status" value="1"/>
</dbReference>
<dbReference type="CDD" id="cd07033">
    <property type="entry name" value="TPP_PYR_DXS_TK_like"/>
    <property type="match status" value="1"/>
</dbReference>
<dbReference type="SUPFAM" id="SSF52518">
    <property type="entry name" value="Thiamin diphosphate-binding fold (THDP-binding)"/>
    <property type="match status" value="1"/>
</dbReference>
<dbReference type="Pfam" id="PF02779">
    <property type="entry name" value="Transket_pyr"/>
    <property type="match status" value="1"/>
</dbReference>
<keyword evidence="4" id="KW-0786">Thiamine pyrophosphate</keyword>
<dbReference type="EMBL" id="PFAP01000052">
    <property type="protein sequence ID" value="PIR93591.1"/>
    <property type="molecule type" value="Genomic_DNA"/>
</dbReference>
<dbReference type="Proteomes" id="UP000229901">
    <property type="component" value="Unassembled WGS sequence"/>
</dbReference>
<organism evidence="6 7">
    <name type="scientific">Candidatus Falkowbacteria bacterium CG10_big_fil_rev_8_21_14_0_10_39_11</name>
    <dbReference type="NCBI Taxonomy" id="1974565"/>
    <lineage>
        <taxon>Bacteria</taxon>
        <taxon>Candidatus Falkowiibacteriota</taxon>
    </lineage>
</organism>
<dbReference type="InterPro" id="IPR005475">
    <property type="entry name" value="Transketolase-like_Pyr-bd"/>
</dbReference>
<dbReference type="Gene3D" id="3.40.50.920">
    <property type="match status" value="1"/>
</dbReference>